<gene>
    <name evidence="2" type="ORF">UU38_C0001G0082</name>
</gene>
<organism evidence="2 3">
    <name type="scientific">Candidatus Wolfebacteria bacterium GW2011_GWB1_41_12</name>
    <dbReference type="NCBI Taxonomy" id="1619006"/>
    <lineage>
        <taxon>Bacteria</taxon>
        <taxon>Candidatus Wolfeibacteriota</taxon>
    </lineage>
</organism>
<dbReference type="Pfam" id="PF13482">
    <property type="entry name" value="RNase_H_2"/>
    <property type="match status" value="1"/>
</dbReference>
<evidence type="ECO:0000313" key="3">
    <source>
        <dbReference type="Proteomes" id="UP000033918"/>
    </source>
</evidence>
<sequence>MRLALSRTATRLPRWRTDTCKMDTIVLDIETKNTFIEVGHDNFDALEISLVGLYSYGQDKFFHFHENEIKEAGEILRNAGLLVGFAISRFDLPVLKKHFNFDIFSIPRIDILDEIEILLGRRVGLDILAKTNLGFGKNGLSLEAPVLYREGRMEELKNYCLNDVKITKELYELAKNQGHLMVPHKENKGEAIRVDLPIFSLSL</sequence>
<proteinExistence type="predicted"/>
<dbReference type="Gene3D" id="3.30.420.10">
    <property type="entry name" value="Ribonuclease H-like superfamily/Ribonuclease H"/>
    <property type="match status" value="1"/>
</dbReference>
<dbReference type="AlphaFoldDB" id="A0A0G0WXP7"/>
<evidence type="ECO:0000313" key="2">
    <source>
        <dbReference type="EMBL" id="KKR89180.1"/>
    </source>
</evidence>
<dbReference type="InterPro" id="IPR036397">
    <property type="entry name" value="RNaseH_sf"/>
</dbReference>
<name>A0A0G0WXP7_9BACT</name>
<dbReference type="InterPro" id="IPR012337">
    <property type="entry name" value="RNaseH-like_sf"/>
</dbReference>
<evidence type="ECO:0000259" key="1">
    <source>
        <dbReference type="Pfam" id="PF13482"/>
    </source>
</evidence>
<feature type="domain" description="YprB ribonuclease H-like" evidence="1">
    <location>
        <begin position="27"/>
        <end position="173"/>
    </location>
</feature>
<dbReference type="EMBL" id="LCAK01000001">
    <property type="protein sequence ID" value="KKR89180.1"/>
    <property type="molecule type" value="Genomic_DNA"/>
</dbReference>
<comment type="caution">
    <text evidence="2">The sequence shown here is derived from an EMBL/GenBank/DDBJ whole genome shotgun (WGS) entry which is preliminary data.</text>
</comment>
<accession>A0A0G0WXP7</accession>
<dbReference type="Proteomes" id="UP000033918">
    <property type="component" value="Unassembled WGS sequence"/>
</dbReference>
<dbReference type="SUPFAM" id="SSF53098">
    <property type="entry name" value="Ribonuclease H-like"/>
    <property type="match status" value="1"/>
</dbReference>
<dbReference type="InterPro" id="IPR038720">
    <property type="entry name" value="YprB_RNase_H-like_dom"/>
</dbReference>
<reference evidence="2 3" key="1">
    <citation type="journal article" date="2015" name="Nature">
        <title>rRNA introns, odd ribosomes, and small enigmatic genomes across a large radiation of phyla.</title>
        <authorList>
            <person name="Brown C.T."/>
            <person name="Hug L.A."/>
            <person name="Thomas B.C."/>
            <person name="Sharon I."/>
            <person name="Castelle C.J."/>
            <person name="Singh A."/>
            <person name="Wilkins M.J."/>
            <person name="Williams K.H."/>
            <person name="Banfield J.F."/>
        </authorList>
    </citation>
    <scope>NUCLEOTIDE SEQUENCE [LARGE SCALE GENOMIC DNA]</scope>
</reference>
<dbReference type="GO" id="GO:0003676">
    <property type="term" value="F:nucleic acid binding"/>
    <property type="evidence" value="ECO:0007669"/>
    <property type="project" value="InterPro"/>
</dbReference>
<protein>
    <recommendedName>
        <fullName evidence="1">YprB ribonuclease H-like domain-containing protein</fullName>
    </recommendedName>
</protein>